<keyword evidence="5" id="KW-1185">Reference proteome</keyword>
<name>F4XXS2_9CYAN</name>
<evidence type="ECO:0000256" key="2">
    <source>
        <dbReference type="ARBA" id="ARBA00023235"/>
    </source>
</evidence>
<keyword evidence="2" id="KW-0413">Isomerase</keyword>
<dbReference type="GO" id="GO:0005975">
    <property type="term" value="P:carbohydrate metabolic process"/>
    <property type="evidence" value="ECO:0007669"/>
    <property type="project" value="InterPro"/>
</dbReference>
<evidence type="ECO:0000313" key="4">
    <source>
        <dbReference type="EMBL" id="EGJ30575.1"/>
    </source>
</evidence>
<dbReference type="InterPro" id="IPR012341">
    <property type="entry name" value="6hp_glycosidase-like_sf"/>
</dbReference>
<dbReference type="SUPFAM" id="SSF48208">
    <property type="entry name" value="Six-hairpin glycosidases"/>
    <property type="match status" value="1"/>
</dbReference>
<evidence type="ECO:0000256" key="1">
    <source>
        <dbReference type="ARBA" id="ARBA00008558"/>
    </source>
</evidence>
<dbReference type="InterPro" id="IPR008928">
    <property type="entry name" value="6-hairpin_glycosidase_sf"/>
</dbReference>
<protein>
    <submittedName>
        <fullName evidence="4">N-acyl-D-glucosamine 2-epimerase</fullName>
    </submittedName>
</protein>
<dbReference type="PANTHER" id="PTHR15108">
    <property type="entry name" value="N-ACYLGLUCOSAMINE-2-EPIMERASE"/>
    <property type="match status" value="1"/>
</dbReference>
<sequence>MKFWVTKIAKTLYLQMMKKYRFYLYVLITTLVITLIVGLSPTISQPILLEQKIQTLTGERWLQHVEEDLNPWWLMETAFGKPVGNFPSLRCDNGELLDLSQPCPIFKDLEDEDNWIKNYFNKKHIVAHSRQIYTYGVAYQLTGNPKFLSLAKSGLDWIRKYGFDRENGGVFTVFSEDNLTPLSSVSERNSQELAYALQGMAFYYYLTQDEEVLPDIIKLKDFIFENYYDSEQDIILQLPKNPQNQESKKQRKGIVYELDQMNTYLMLLAPILPEPYQSQWKKDLVHISRILMNQFYSPEYNNFWYYIDNAEDKKILTGKTDYGHSIKTLWMIYLTGKLVNNERFITFARTSADKLFKEAYDSESGTWYSRLYADKNKKLIKDLNKSWWIYAELDQVAGTLSLENSSYVDKYLKSTVNWWFKNMVDHTNHGIWHKVIWPTLEKKGFKQWKWKNGFHSYEHALVGYITTQATQGEKVKLYFARKEGKEKKGIRPYYNTGKIEKINKKPLQSIPEMNKIEVTFTEINYK</sequence>
<keyword evidence="3" id="KW-1133">Transmembrane helix</keyword>
<evidence type="ECO:0000256" key="3">
    <source>
        <dbReference type="SAM" id="Phobius"/>
    </source>
</evidence>
<dbReference type="HOGENOM" id="CLU_034540_0_0_3"/>
<reference evidence="5" key="1">
    <citation type="journal article" date="2011" name="Proc. Natl. Acad. Sci. U.S.A.">
        <title>Genomic insights into the physiology and ecology of the marine filamentous cyanobacterium Lyngbya majuscula.</title>
        <authorList>
            <person name="Jones A.C."/>
            <person name="Monroe E.A."/>
            <person name="Podell S."/>
            <person name="Hess W.R."/>
            <person name="Klages S."/>
            <person name="Esquenazi E."/>
            <person name="Niessen S."/>
            <person name="Hoover H."/>
            <person name="Rothmann M."/>
            <person name="Lasken R.S."/>
            <person name="Yates J.R.III."/>
            <person name="Reinhardt R."/>
            <person name="Kube M."/>
            <person name="Burkart M.D."/>
            <person name="Allen E.E."/>
            <person name="Dorrestein P.C."/>
            <person name="Gerwick W.H."/>
            <person name="Gerwick L."/>
        </authorList>
    </citation>
    <scope>NUCLEOTIDE SEQUENCE [LARGE SCALE GENOMIC DNA]</scope>
    <source>
        <strain evidence="5">3L</strain>
    </source>
</reference>
<dbReference type="EMBL" id="GL890950">
    <property type="protein sequence ID" value="EGJ30575.1"/>
    <property type="molecule type" value="Genomic_DNA"/>
</dbReference>
<gene>
    <name evidence="4" type="ORF">LYNGBM3L_49120</name>
</gene>
<dbReference type="Pfam" id="PF07221">
    <property type="entry name" value="GlcNAc_2-epim"/>
    <property type="match status" value="1"/>
</dbReference>
<comment type="similarity">
    <text evidence="1">Belongs to the N-acylglucosamine 2-epimerase family.</text>
</comment>
<keyword evidence="3" id="KW-0472">Membrane</keyword>
<dbReference type="Gene3D" id="1.50.10.10">
    <property type="match status" value="1"/>
</dbReference>
<dbReference type="AlphaFoldDB" id="F4XXS2"/>
<dbReference type="GO" id="GO:0016853">
    <property type="term" value="F:isomerase activity"/>
    <property type="evidence" value="ECO:0007669"/>
    <property type="project" value="UniProtKB-KW"/>
</dbReference>
<dbReference type="eggNOG" id="COG2942">
    <property type="taxonomic scope" value="Bacteria"/>
</dbReference>
<evidence type="ECO:0000313" key="5">
    <source>
        <dbReference type="Proteomes" id="UP000003959"/>
    </source>
</evidence>
<dbReference type="RefSeq" id="WP_009149539.1">
    <property type="nucleotide sequence ID" value="NZ_GL890950.1"/>
</dbReference>
<keyword evidence="3" id="KW-0812">Transmembrane</keyword>
<proteinExistence type="inferred from homology"/>
<accession>F4XXS2</accession>
<dbReference type="Proteomes" id="UP000003959">
    <property type="component" value="Unassembled WGS sequence"/>
</dbReference>
<organism evidence="4 5">
    <name type="scientific">Moorena producens 3L</name>
    <dbReference type="NCBI Taxonomy" id="489825"/>
    <lineage>
        <taxon>Bacteria</taxon>
        <taxon>Bacillati</taxon>
        <taxon>Cyanobacteriota</taxon>
        <taxon>Cyanophyceae</taxon>
        <taxon>Coleofasciculales</taxon>
        <taxon>Coleofasciculaceae</taxon>
        <taxon>Moorena</taxon>
    </lineage>
</organism>
<dbReference type="InterPro" id="IPR010819">
    <property type="entry name" value="AGE/CE"/>
</dbReference>
<feature type="transmembrane region" description="Helical" evidence="3">
    <location>
        <begin position="20"/>
        <end position="39"/>
    </location>
</feature>